<dbReference type="KEGG" id="gba:J421_5487"/>
<gene>
    <name evidence="1" type="ORF">J421_5487</name>
</gene>
<dbReference type="NCBIfam" id="TIGR04256">
    <property type="entry name" value="GxxExxY"/>
    <property type="match status" value="1"/>
</dbReference>
<name>W0RRD0_9BACT</name>
<protein>
    <submittedName>
        <fullName evidence="1">GxxExxY protein</fullName>
    </submittedName>
</protein>
<reference evidence="1 2" key="1">
    <citation type="journal article" date="2014" name="Genome Announc.">
        <title>Genome Sequence and Methylome of Soil Bacterium Gemmatirosa kalamazoonensis KBS708T, a Member of the Rarely Cultivated Gemmatimonadetes Phylum.</title>
        <authorList>
            <person name="Debruyn J.M."/>
            <person name="Radosevich M."/>
            <person name="Wommack K.E."/>
            <person name="Polson S.W."/>
            <person name="Hauser L.J."/>
            <person name="Fawaz M.N."/>
            <person name="Korlach J."/>
            <person name="Tsai Y.C."/>
        </authorList>
    </citation>
    <scope>NUCLEOTIDE SEQUENCE [LARGE SCALE GENOMIC DNA]</scope>
    <source>
        <strain evidence="1 2">KBS708</strain>
        <plasmid evidence="2">Plasmid 1</plasmid>
    </source>
</reference>
<organism evidence="1 2">
    <name type="scientific">Gemmatirosa kalamazoonensis</name>
    <dbReference type="NCBI Taxonomy" id="861299"/>
    <lineage>
        <taxon>Bacteria</taxon>
        <taxon>Pseudomonadati</taxon>
        <taxon>Gemmatimonadota</taxon>
        <taxon>Gemmatimonadia</taxon>
        <taxon>Gemmatimonadales</taxon>
        <taxon>Gemmatimonadaceae</taxon>
        <taxon>Gemmatirosa</taxon>
    </lineage>
</organism>
<keyword evidence="2" id="KW-1185">Reference proteome</keyword>
<dbReference type="EMBL" id="CP007129">
    <property type="protein sequence ID" value="AHG93022.1"/>
    <property type="molecule type" value="Genomic_DNA"/>
</dbReference>
<dbReference type="HOGENOM" id="CLU_134960_1_1_0"/>
<dbReference type="AlphaFoldDB" id="W0RRD0"/>
<dbReference type="InterPro" id="IPR026350">
    <property type="entry name" value="GxxExxY"/>
</dbReference>
<dbReference type="Pfam" id="PF13366">
    <property type="entry name" value="PDDEXK_3"/>
    <property type="match status" value="1"/>
</dbReference>
<accession>W0RRD0</accession>
<keyword evidence="1" id="KW-0614">Plasmid</keyword>
<geneLocation type="plasmid" evidence="1 2">
    <name>1</name>
</geneLocation>
<sequence>MQHPLPVIYDGIRIDVGYRVDMFVEDTVVVDLKAVAKTAPVHEAQLLTYLKLSDRHVGLLINFHVLHLRDGITRLVNEL</sequence>
<evidence type="ECO:0000313" key="2">
    <source>
        <dbReference type="Proteomes" id="UP000019151"/>
    </source>
</evidence>
<evidence type="ECO:0000313" key="1">
    <source>
        <dbReference type="EMBL" id="AHG93022.1"/>
    </source>
</evidence>
<proteinExistence type="predicted"/>
<dbReference type="InParanoid" id="W0RRD0"/>
<dbReference type="PATRIC" id="fig|861299.3.peg.5523"/>
<dbReference type="Proteomes" id="UP000019151">
    <property type="component" value="Plasmid 1"/>
</dbReference>